<reference evidence="11" key="1">
    <citation type="submission" date="2016-03" db="EMBL/GenBank/DDBJ databases">
        <authorList>
            <person name="Devillers H."/>
        </authorList>
    </citation>
    <scope>NUCLEOTIDE SEQUENCE [LARGE SCALE GENOMIC DNA]</scope>
</reference>
<keyword evidence="11" id="KW-1185">Reference proteome</keyword>
<dbReference type="OrthoDB" id="10263597at2759"/>
<gene>
    <name evidence="10" type="ORF">LAMI_0H09252G</name>
</gene>
<dbReference type="Pfam" id="PF07540">
    <property type="entry name" value="NOC3p"/>
    <property type="match status" value="1"/>
</dbReference>
<evidence type="ECO:0000256" key="7">
    <source>
        <dbReference type="SAM" id="MobiDB-lite"/>
    </source>
</evidence>
<feature type="coiled-coil region" evidence="6">
    <location>
        <begin position="134"/>
        <end position="169"/>
    </location>
</feature>
<keyword evidence="5" id="KW-0690">Ribosome biogenesis</keyword>
<feature type="region of interest" description="Disordered" evidence="7">
    <location>
        <begin position="367"/>
        <end position="394"/>
    </location>
</feature>
<dbReference type="STRING" id="1230905.A0A1G4KGE9"/>
<dbReference type="InterPro" id="IPR011501">
    <property type="entry name" value="Noc3_N"/>
</dbReference>
<accession>A0A1G4KGE9</accession>
<evidence type="ECO:0000256" key="5">
    <source>
        <dbReference type="PIRNR" id="PIRNR028977"/>
    </source>
</evidence>
<dbReference type="InterPro" id="IPR016024">
    <property type="entry name" value="ARM-type_fold"/>
</dbReference>
<dbReference type="Pfam" id="PF03914">
    <property type="entry name" value="CBF"/>
    <property type="match status" value="1"/>
</dbReference>
<dbReference type="Proteomes" id="UP000191024">
    <property type="component" value="Chromosome H"/>
</dbReference>
<keyword evidence="4" id="KW-0539">Nucleus</keyword>
<comment type="subcellular location">
    <subcellularLocation>
        <location evidence="1 5">Nucleus</location>
        <location evidence="1 5">Nucleolus</location>
    </subcellularLocation>
</comment>
<dbReference type="AlphaFoldDB" id="A0A1G4KGE9"/>
<comment type="function">
    <text evidence="5">Required for synthesis of 60S ribosomal subunits and the transport of pre-ribosomes from the nucleoplasm to the cytoplasm.</text>
</comment>
<evidence type="ECO:0000256" key="6">
    <source>
        <dbReference type="SAM" id="Coils"/>
    </source>
</evidence>
<proteinExistence type="inferred from homology"/>
<evidence type="ECO:0000313" key="11">
    <source>
        <dbReference type="Proteomes" id="UP000191024"/>
    </source>
</evidence>
<dbReference type="EMBL" id="LT598468">
    <property type="protein sequence ID" value="SCV03573.1"/>
    <property type="molecule type" value="Genomic_DNA"/>
</dbReference>
<keyword evidence="3 6" id="KW-0175">Coiled coil</keyword>
<feature type="compositionally biased region" description="Basic and acidic residues" evidence="7">
    <location>
        <begin position="378"/>
        <end position="394"/>
    </location>
</feature>
<evidence type="ECO:0000256" key="2">
    <source>
        <dbReference type="ARBA" id="ARBA00007797"/>
    </source>
</evidence>
<dbReference type="PANTHER" id="PTHR14428:SF5">
    <property type="entry name" value="NUCLEOLAR COMPLEX PROTEIN 3 HOMOLOG"/>
    <property type="match status" value="1"/>
</dbReference>
<evidence type="ECO:0000256" key="3">
    <source>
        <dbReference type="ARBA" id="ARBA00023054"/>
    </source>
</evidence>
<dbReference type="InterPro" id="IPR016903">
    <property type="entry name" value="Nucleolar_cplx-assoc_3"/>
</dbReference>
<feature type="region of interest" description="Disordered" evidence="7">
    <location>
        <begin position="89"/>
        <end position="131"/>
    </location>
</feature>
<evidence type="ECO:0000259" key="8">
    <source>
        <dbReference type="Pfam" id="PF03914"/>
    </source>
</evidence>
<dbReference type="PIRSF" id="PIRSF028977">
    <property type="entry name" value="Nucleolar_complex_p3"/>
    <property type="match status" value="1"/>
</dbReference>
<dbReference type="GO" id="GO:0006270">
    <property type="term" value="P:DNA replication initiation"/>
    <property type="evidence" value="ECO:0007669"/>
    <property type="project" value="TreeGrafter"/>
</dbReference>
<evidence type="ECO:0000256" key="1">
    <source>
        <dbReference type="ARBA" id="ARBA00004604"/>
    </source>
</evidence>
<evidence type="ECO:0000313" key="10">
    <source>
        <dbReference type="EMBL" id="SCV03573.1"/>
    </source>
</evidence>
<dbReference type="SUPFAM" id="SSF48371">
    <property type="entry name" value="ARM repeat"/>
    <property type="match status" value="1"/>
</dbReference>
<dbReference type="GO" id="GO:0003682">
    <property type="term" value="F:chromatin binding"/>
    <property type="evidence" value="ECO:0007669"/>
    <property type="project" value="TreeGrafter"/>
</dbReference>
<evidence type="ECO:0000256" key="4">
    <source>
        <dbReference type="ARBA" id="ARBA00023242"/>
    </source>
</evidence>
<feature type="domain" description="CCAAT-binding factor" evidence="8">
    <location>
        <begin position="472"/>
        <end position="648"/>
    </location>
</feature>
<sequence>MGKNKRSRGLAQERLAKRRKEDDALLENGLFLQEDVGNLEDKIPTDKQWEDEEQDYELQPRKIQDYDEDLVEGLPVKVKGKILRQVRSVARPNGKSTQNETDEDLEETEVKHEVNEASDEEDEHSPSTDNAERILKLKEEIADLVELLMEEVEENIAALTRLRKMAQSKNPNTCKFSMLALVSVFKSLIPSYKIRPLTDLERKEKVSKEVAKQRNFEQTLVSNYKLYLDLLTTLAKTPNNADTLQVSLGGLAAIAAAELATSTIHFNFRTELLTILIRRACKPSASSDVAYSKIVQTLETLMNDDGEGSVSLEVLRIMSKVLKTRKFMIDESVLNIFLSLDVLHDYDPNTKVDQPVRRKIKKSERVHLSKKQRKARKETKQIEDEMRKAEQVVSAEERERNQAEILKILLSLYLTLLRENKANLVGSVLEGLAKFGHMANFDLLGDFLEVMKEIIETSHIDELSFGEVRKILLCIVTAFSLISNHTHMKVSVDLSSFVQALYALLPTLSQDADIEFSHKSLRLADPLNDDFVKPSVNVSTKAELLLKALDHIFFRSRSGSKDRAAAFVKRLYMMIENTPEKTSIAVLKFIEKLSTRYPEVKGLYSTEDRIDNGVFSLEANDPTRCNARTAVIWENAVLFEHYSPAIVKGVKSLFVKSKEEF</sequence>
<feature type="domain" description="Nucleolar complex-associated protein 3 N-terminal" evidence="9">
    <location>
        <begin position="137"/>
        <end position="227"/>
    </location>
</feature>
<evidence type="ECO:0000259" key="9">
    <source>
        <dbReference type="Pfam" id="PF07540"/>
    </source>
</evidence>
<name>A0A1G4KGE9_9SACH</name>
<dbReference type="InterPro" id="IPR005612">
    <property type="entry name" value="CCAAT-binding_factor"/>
</dbReference>
<feature type="region of interest" description="Disordered" evidence="7">
    <location>
        <begin position="1"/>
        <end position="22"/>
    </location>
</feature>
<dbReference type="PANTHER" id="PTHR14428">
    <property type="entry name" value="NUCLEOLAR COMPLEX PROTEIN 3"/>
    <property type="match status" value="1"/>
</dbReference>
<feature type="compositionally biased region" description="Basic residues" evidence="7">
    <location>
        <begin position="367"/>
        <end position="377"/>
    </location>
</feature>
<comment type="similarity">
    <text evidence="2 5">Belongs to the CBF/MAK21 family.</text>
</comment>
<dbReference type="GO" id="GO:0042254">
    <property type="term" value="P:ribosome biogenesis"/>
    <property type="evidence" value="ECO:0007669"/>
    <property type="project" value="UniProtKB-KW"/>
</dbReference>
<organism evidence="10 11">
    <name type="scientific">Lachancea mirantina</name>
    <dbReference type="NCBI Taxonomy" id="1230905"/>
    <lineage>
        <taxon>Eukaryota</taxon>
        <taxon>Fungi</taxon>
        <taxon>Dikarya</taxon>
        <taxon>Ascomycota</taxon>
        <taxon>Saccharomycotina</taxon>
        <taxon>Saccharomycetes</taxon>
        <taxon>Saccharomycetales</taxon>
        <taxon>Saccharomycetaceae</taxon>
        <taxon>Lachancea</taxon>
    </lineage>
</organism>
<protein>
    <recommendedName>
        <fullName evidence="5">Nucleolar complex-associated protein 3</fullName>
    </recommendedName>
</protein>
<dbReference type="GO" id="GO:0005730">
    <property type="term" value="C:nucleolus"/>
    <property type="evidence" value="ECO:0007669"/>
    <property type="project" value="UniProtKB-SubCell"/>
</dbReference>